<dbReference type="Proteomes" id="UP000537260">
    <property type="component" value="Unassembled WGS sequence"/>
</dbReference>
<gene>
    <name evidence="1" type="ORF">HNR05_003020</name>
</gene>
<evidence type="ECO:0000313" key="2">
    <source>
        <dbReference type="Proteomes" id="UP000537260"/>
    </source>
</evidence>
<sequence length="60" mass="6556">MVWSRTDRGASEPSGIRYEATIRRNAATAVVKMSECNILNVHSGKSRQTDAARQNCSNGC</sequence>
<organism evidence="1 2">
    <name type="scientific">Glaciibacter psychrotolerans</name>
    <dbReference type="NCBI Taxonomy" id="670054"/>
    <lineage>
        <taxon>Bacteria</taxon>
        <taxon>Bacillati</taxon>
        <taxon>Actinomycetota</taxon>
        <taxon>Actinomycetes</taxon>
        <taxon>Micrococcales</taxon>
        <taxon>Microbacteriaceae</taxon>
        <taxon>Glaciibacter</taxon>
    </lineage>
</organism>
<name>A0A7Z0J7U3_9MICO</name>
<proteinExistence type="predicted"/>
<keyword evidence="2" id="KW-1185">Reference proteome</keyword>
<comment type="caution">
    <text evidence="1">The sequence shown here is derived from an EMBL/GenBank/DDBJ whole genome shotgun (WGS) entry which is preliminary data.</text>
</comment>
<protein>
    <submittedName>
        <fullName evidence="1">Uncharacterized protein</fullName>
    </submittedName>
</protein>
<dbReference type="EMBL" id="JACCFM010000001">
    <property type="protein sequence ID" value="NYJ21229.1"/>
    <property type="molecule type" value="Genomic_DNA"/>
</dbReference>
<dbReference type="AlphaFoldDB" id="A0A7Z0J7U3"/>
<evidence type="ECO:0000313" key="1">
    <source>
        <dbReference type="EMBL" id="NYJ21229.1"/>
    </source>
</evidence>
<accession>A0A7Z0J7U3</accession>
<reference evidence="1 2" key="1">
    <citation type="submission" date="2020-07" db="EMBL/GenBank/DDBJ databases">
        <title>Sequencing the genomes of 1000 actinobacteria strains.</title>
        <authorList>
            <person name="Klenk H.-P."/>
        </authorList>
    </citation>
    <scope>NUCLEOTIDE SEQUENCE [LARGE SCALE GENOMIC DNA]</scope>
    <source>
        <strain evidence="1 2">LI1</strain>
    </source>
</reference>